<dbReference type="Proteomes" id="UP000268233">
    <property type="component" value="Unassembled WGS sequence"/>
</dbReference>
<accession>A0A495R2N2</accession>
<gene>
    <name evidence="2" type="ORF">BDK61_0819</name>
</gene>
<reference evidence="2 3" key="1">
    <citation type="submission" date="2018-10" db="EMBL/GenBank/DDBJ databases">
        <title>Genomic Encyclopedia of Archaeal and Bacterial Type Strains, Phase II (KMG-II): from individual species to whole genera.</title>
        <authorList>
            <person name="Goeker M."/>
        </authorList>
    </citation>
    <scope>NUCLEOTIDE SEQUENCE [LARGE SCALE GENOMIC DNA]</scope>
    <source>
        <strain evidence="2 3">DSM 11927</strain>
    </source>
</reference>
<organism evidence="2 3">
    <name type="scientific">Haloarcula quadrata</name>
    <dbReference type="NCBI Taxonomy" id="182779"/>
    <lineage>
        <taxon>Archaea</taxon>
        <taxon>Methanobacteriati</taxon>
        <taxon>Methanobacteriota</taxon>
        <taxon>Stenosarchaea group</taxon>
        <taxon>Halobacteria</taxon>
        <taxon>Halobacteriales</taxon>
        <taxon>Haloarculaceae</taxon>
        <taxon>Haloarcula</taxon>
    </lineage>
</organism>
<evidence type="ECO:0000256" key="1">
    <source>
        <dbReference type="SAM" id="Phobius"/>
    </source>
</evidence>
<keyword evidence="1" id="KW-0812">Transmembrane</keyword>
<dbReference type="EMBL" id="RBWW01000001">
    <property type="protein sequence ID" value="RKS81533.1"/>
    <property type="molecule type" value="Genomic_DNA"/>
</dbReference>
<dbReference type="AlphaFoldDB" id="A0A495R2N2"/>
<name>A0A495R2N2_9EURY</name>
<keyword evidence="3" id="KW-1185">Reference proteome</keyword>
<protein>
    <submittedName>
        <fullName evidence="2">Uncharacterized protein</fullName>
    </submittedName>
</protein>
<feature type="transmembrane region" description="Helical" evidence="1">
    <location>
        <begin position="75"/>
        <end position="98"/>
    </location>
</feature>
<keyword evidence="1" id="KW-0472">Membrane</keyword>
<keyword evidence="1" id="KW-1133">Transmembrane helix</keyword>
<sequence>MNRLTNAPFAVGRFIRLYVPRPFQSFPCYGMDCMDLTAVSGVFEGLGFPRVVVYTELDARSPKVFEYLKDAKAEFPVILLGLSCSLAQGFYALGVFLVDYEFKLRAGFHLELVGHVVEACQ</sequence>
<proteinExistence type="predicted"/>
<comment type="caution">
    <text evidence="2">The sequence shown here is derived from an EMBL/GenBank/DDBJ whole genome shotgun (WGS) entry which is preliminary data.</text>
</comment>
<evidence type="ECO:0000313" key="2">
    <source>
        <dbReference type="EMBL" id="RKS81533.1"/>
    </source>
</evidence>
<evidence type="ECO:0000313" key="3">
    <source>
        <dbReference type="Proteomes" id="UP000268233"/>
    </source>
</evidence>